<keyword evidence="3 6" id="KW-1133">Transmembrane helix</keyword>
<feature type="region of interest" description="Disordered" evidence="5">
    <location>
        <begin position="1"/>
        <end position="23"/>
    </location>
</feature>
<comment type="subcellular location">
    <subcellularLocation>
        <location evidence="1">Membrane</location>
        <topology evidence="1">Multi-pass membrane protein</topology>
    </subcellularLocation>
</comment>
<reference evidence="8 9" key="1">
    <citation type="submission" date="2011-10" db="EMBL/GenBank/DDBJ databases">
        <authorList>
            <person name="Genoscope - CEA"/>
        </authorList>
    </citation>
    <scope>NUCLEOTIDE SEQUENCE [LARGE SCALE GENOMIC DNA]</scope>
    <source>
        <strain evidence="8 9">RCC 1105</strain>
    </source>
</reference>
<gene>
    <name evidence="8" type="ORF">Bathy01g06310</name>
</gene>
<evidence type="ECO:0000256" key="5">
    <source>
        <dbReference type="SAM" id="MobiDB-lite"/>
    </source>
</evidence>
<organism evidence="8 9">
    <name type="scientific">Bathycoccus prasinos</name>
    <dbReference type="NCBI Taxonomy" id="41875"/>
    <lineage>
        <taxon>Eukaryota</taxon>
        <taxon>Viridiplantae</taxon>
        <taxon>Chlorophyta</taxon>
        <taxon>Mamiellophyceae</taxon>
        <taxon>Mamiellales</taxon>
        <taxon>Bathycoccaceae</taxon>
        <taxon>Bathycoccus</taxon>
    </lineage>
</organism>
<feature type="compositionally biased region" description="Basic residues" evidence="5">
    <location>
        <begin position="327"/>
        <end position="338"/>
    </location>
</feature>
<accession>K8E8Z9</accession>
<protein>
    <recommendedName>
        <fullName evidence="7">TLC domain-containing protein</fullName>
    </recommendedName>
</protein>
<feature type="transmembrane region" description="Helical" evidence="6">
    <location>
        <begin position="50"/>
        <end position="68"/>
    </location>
</feature>
<evidence type="ECO:0000313" key="8">
    <source>
        <dbReference type="EMBL" id="CCO14096.1"/>
    </source>
</evidence>
<feature type="region of interest" description="Disordered" evidence="5">
    <location>
        <begin position="301"/>
        <end position="338"/>
    </location>
</feature>
<evidence type="ECO:0000313" key="9">
    <source>
        <dbReference type="Proteomes" id="UP000198341"/>
    </source>
</evidence>
<dbReference type="Pfam" id="PF03798">
    <property type="entry name" value="TRAM_LAG1_CLN8"/>
    <property type="match status" value="1"/>
</dbReference>
<dbReference type="AlphaFoldDB" id="K8E8Z9"/>
<sequence>MENAREEAGLNANEGAKGIPDRHRPLNLPQWGVPGLGLRQSSPVWSDLLVLKWLLGLCVGFPIVCFWIKSNLKKNKEIQKNAYLAAFQLLYLMPTFHIVVKATQIWYFNGLAHKETTAFERVFDKVDGLPGIAKIAFASQIWKFFISMGEFDLAWPEFLGSQLLSTVLSYWTMSVPYMQYYAVYYFGACELTNLPLAAIDLGRYYPSTIGSGMKGVVDIGLKVLFASLFVYFRVYGWFFMSKQVYEDTMFILDAKNLPAGFEYPCPREVVYGVVVMLGMFSLLNVAWLWQIAKEAKTTLFGGKKKKGKSSSSNSKSSAGRGQPPARKGTRSSARKKTN</sequence>
<feature type="transmembrane region" description="Helical" evidence="6">
    <location>
        <begin position="178"/>
        <end position="199"/>
    </location>
</feature>
<dbReference type="InterPro" id="IPR006634">
    <property type="entry name" value="TLC-dom"/>
</dbReference>
<feature type="transmembrane region" description="Helical" evidence="6">
    <location>
        <begin position="219"/>
        <end position="240"/>
    </location>
</feature>
<evidence type="ECO:0000256" key="6">
    <source>
        <dbReference type="SAM" id="Phobius"/>
    </source>
</evidence>
<dbReference type="EMBL" id="FO082278">
    <property type="protein sequence ID" value="CCO14096.1"/>
    <property type="molecule type" value="Genomic_DNA"/>
</dbReference>
<dbReference type="KEGG" id="bpg:Bathy01g06310"/>
<evidence type="ECO:0000259" key="7">
    <source>
        <dbReference type="Pfam" id="PF03798"/>
    </source>
</evidence>
<dbReference type="GO" id="GO:0016020">
    <property type="term" value="C:membrane"/>
    <property type="evidence" value="ECO:0007669"/>
    <property type="project" value="UniProtKB-SubCell"/>
</dbReference>
<evidence type="ECO:0000256" key="3">
    <source>
        <dbReference type="ARBA" id="ARBA00022989"/>
    </source>
</evidence>
<evidence type="ECO:0000256" key="4">
    <source>
        <dbReference type="ARBA" id="ARBA00023136"/>
    </source>
</evidence>
<feature type="domain" description="TLC" evidence="7">
    <location>
        <begin position="156"/>
        <end position="293"/>
    </location>
</feature>
<feature type="transmembrane region" description="Helical" evidence="6">
    <location>
        <begin position="269"/>
        <end position="289"/>
    </location>
</feature>
<feature type="transmembrane region" description="Helical" evidence="6">
    <location>
        <begin position="89"/>
        <end position="108"/>
    </location>
</feature>
<keyword evidence="4 6" id="KW-0472">Membrane</keyword>
<keyword evidence="9" id="KW-1185">Reference proteome</keyword>
<dbReference type="GeneID" id="19018366"/>
<evidence type="ECO:0000256" key="2">
    <source>
        <dbReference type="ARBA" id="ARBA00022692"/>
    </source>
</evidence>
<dbReference type="RefSeq" id="XP_007515217.1">
    <property type="nucleotide sequence ID" value="XM_007515155.1"/>
</dbReference>
<dbReference type="Proteomes" id="UP000198341">
    <property type="component" value="Chromosome 1"/>
</dbReference>
<keyword evidence="2 6" id="KW-0812">Transmembrane</keyword>
<name>K8E8Z9_9CHLO</name>
<proteinExistence type="predicted"/>
<evidence type="ECO:0000256" key="1">
    <source>
        <dbReference type="ARBA" id="ARBA00004141"/>
    </source>
</evidence>